<comment type="caution">
    <text evidence="1">The sequence shown here is derived from an EMBL/GenBank/DDBJ whole genome shotgun (WGS) entry which is preliminary data.</text>
</comment>
<feature type="non-terminal residue" evidence="1">
    <location>
        <position position="63"/>
    </location>
</feature>
<dbReference type="EMBL" id="JASSZA010000012">
    <property type="protein sequence ID" value="KAK2096629.1"/>
    <property type="molecule type" value="Genomic_DNA"/>
</dbReference>
<evidence type="ECO:0000313" key="2">
    <source>
        <dbReference type="Proteomes" id="UP001266305"/>
    </source>
</evidence>
<name>A0ABQ9UHT3_SAGOE</name>
<sequence length="63" mass="6789">PEHLMNTEQWKNTCSSAEQSLRHVDHALVESRAPSSALKRDSVGAGSATVVLGIPLHSRQEPA</sequence>
<reference evidence="1 2" key="1">
    <citation type="submission" date="2023-05" db="EMBL/GenBank/DDBJ databases">
        <title>B98-5 Cell Line De Novo Hybrid Assembly: An Optical Mapping Approach.</title>
        <authorList>
            <person name="Kananen K."/>
            <person name="Auerbach J.A."/>
            <person name="Kautto E."/>
            <person name="Blachly J.S."/>
        </authorList>
    </citation>
    <scope>NUCLEOTIDE SEQUENCE [LARGE SCALE GENOMIC DNA]</scope>
    <source>
        <strain evidence="1">B95-8</strain>
        <tissue evidence="1">Cell line</tissue>
    </source>
</reference>
<feature type="non-terminal residue" evidence="1">
    <location>
        <position position="1"/>
    </location>
</feature>
<dbReference type="Proteomes" id="UP001266305">
    <property type="component" value="Unassembled WGS sequence"/>
</dbReference>
<gene>
    <name evidence="1" type="ORF">P7K49_025663</name>
</gene>
<organism evidence="1 2">
    <name type="scientific">Saguinus oedipus</name>
    <name type="common">Cotton-top tamarin</name>
    <name type="synonym">Oedipomidas oedipus</name>
    <dbReference type="NCBI Taxonomy" id="9490"/>
    <lineage>
        <taxon>Eukaryota</taxon>
        <taxon>Metazoa</taxon>
        <taxon>Chordata</taxon>
        <taxon>Craniata</taxon>
        <taxon>Vertebrata</taxon>
        <taxon>Euteleostomi</taxon>
        <taxon>Mammalia</taxon>
        <taxon>Eutheria</taxon>
        <taxon>Euarchontoglires</taxon>
        <taxon>Primates</taxon>
        <taxon>Haplorrhini</taxon>
        <taxon>Platyrrhini</taxon>
        <taxon>Cebidae</taxon>
        <taxon>Callitrichinae</taxon>
        <taxon>Saguinus</taxon>
    </lineage>
</organism>
<accession>A0ABQ9UHT3</accession>
<evidence type="ECO:0000313" key="1">
    <source>
        <dbReference type="EMBL" id="KAK2096629.1"/>
    </source>
</evidence>
<proteinExistence type="predicted"/>
<protein>
    <submittedName>
        <fullName evidence="1">Uncharacterized protein</fullName>
    </submittedName>
</protein>
<keyword evidence="2" id="KW-1185">Reference proteome</keyword>